<dbReference type="PANTHER" id="PTHR42920">
    <property type="entry name" value="OS03G0707200 PROTEIN-RELATED"/>
    <property type="match status" value="1"/>
</dbReference>
<evidence type="ECO:0000259" key="8">
    <source>
        <dbReference type="Pfam" id="PF00892"/>
    </source>
</evidence>
<organism evidence="9 10">
    <name type="scientific">Anaerobacterium chartisolvens</name>
    <dbReference type="NCBI Taxonomy" id="1297424"/>
    <lineage>
        <taxon>Bacteria</taxon>
        <taxon>Bacillati</taxon>
        <taxon>Bacillota</taxon>
        <taxon>Clostridia</taxon>
        <taxon>Eubacteriales</taxon>
        <taxon>Oscillospiraceae</taxon>
        <taxon>Anaerobacterium</taxon>
    </lineage>
</organism>
<keyword evidence="4 7" id="KW-0812">Transmembrane</keyword>
<feature type="domain" description="EamA" evidence="8">
    <location>
        <begin position="155"/>
        <end position="287"/>
    </location>
</feature>
<dbReference type="OrthoDB" id="9804865at2"/>
<evidence type="ECO:0000256" key="7">
    <source>
        <dbReference type="SAM" id="Phobius"/>
    </source>
</evidence>
<keyword evidence="6 7" id="KW-0472">Membrane</keyword>
<feature type="transmembrane region" description="Helical" evidence="7">
    <location>
        <begin position="130"/>
        <end position="152"/>
    </location>
</feature>
<feature type="transmembrane region" description="Helical" evidence="7">
    <location>
        <begin position="37"/>
        <end position="57"/>
    </location>
</feature>
<dbReference type="Pfam" id="PF00892">
    <property type="entry name" value="EamA"/>
    <property type="match status" value="2"/>
</dbReference>
<feature type="transmembrane region" description="Helical" evidence="7">
    <location>
        <begin position="105"/>
        <end position="123"/>
    </location>
</feature>
<dbReference type="InterPro" id="IPR051258">
    <property type="entry name" value="Diverse_Substrate_Transporter"/>
</dbReference>
<feature type="transmembrane region" description="Helical" evidence="7">
    <location>
        <begin position="184"/>
        <end position="204"/>
    </location>
</feature>
<reference evidence="9 10" key="1">
    <citation type="submission" date="2018-07" db="EMBL/GenBank/DDBJ databases">
        <title>Genomic Encyclopedia of Type Strains, Phase IV (KMG-IV): sequencing the most valuable type-strain genomes for metagenomic binning, comparative biology and taxonomic classification.</title>
        <authorList>
            <person name="Goeker M."/>
        </authorList>
    </citation>
    <scope>NUCLEOTIDE SEQUENCE [LARGE SCALE GENOMIC DNA]</scope>
    <source>
        <strain evidence="9 10">DSM 27016</strain>
    </source>
</reference>
<dbReference type="PANTHER" id="PTHR42920:SF5">
    <property type="entry name" value="EAMA DOMAIN-CONTAINING PROTEIN"/>
    <property type="match status" value="1"/>
</dbReference>
<comment type="caution">
    <text evidence="9">The sequence shown here is derived from an EMBL/GenBank/DDBJ whole genome shotgun (WGS) entry which is preliminary data.</text>
</comment>
<feature type="domain" description="EamA" evidence="8">
    <location>
        <begin position="10"/>
        <end position="145"/>
    </location>
</feature>
<feature type="transmembrane region" description="Helical" evidence="7">
    <location>
        <begin position="7"/>
        <end position="25"/>
    </location>
</feature>
<dbReference type="EMBL" id="QPJT01000033">
    <property type="protein sequence ID" value="RCX09874.1"/>
    <property type="molecule type" value="Genomic_DNA"/>
</dbReference>
<feature type="transmembrane region" description="Helical" evidence="7">
    <location>
        <begin position="78"/>
        <end position="99"/>
    </location>
</feature>
<comment type="similarity">
    <text evidence="2">Belongs to the EamA transporter family.</text>
</comment>
<feature type="transmembrane region" description="Helical" evidence="7">
    <location>
        <begin position="246"/>
        <end position="265"/>
    </location>
</feature>
<gene>
    <name evidence="9" type="ORF">DFR58_13313</name>
</gene>
<dbReference type="InterPro" id="IPR037185">
    <property type="entry name" value="EmrE-like"/>
</dbReference>
<accession>A0A369AQZ4</accession>
<feature type="transmembrane region" description="Helical" evidence="7">
    <location>
        <begin position="216"/>
        <end position="234"/>
    </location>
</feature>
<keyword evidence="5 7" id="KW-1133">Transmembrane helix</keyword>
<keyword evidence="3" id="KW-1003">Cell membrane</keyword>
<sequence length="310" mass="33314">MNTRKVLLSNLILLLAAIIWGFAFVAQRVSIKYVGPFTYNGVRFALGSLSLLPVMLLMKNKSVAEAQNKVQSKDLLHASIIAGIFLFTAASFQQIGLIYTSAGKAAFVTSLYIVFVPILGIFLRQRISSGIWLGALMALAGLYLLCVTESLTVSKGDWLELAGAFFWAFHILIIGYFGKRVNVVKLSCIQFAICSVLSLAAALIFEKIELGTLMQAAMPILYGGIFSVGVAYTLQAIGQKNANPSHAAIILSMEALFATVGGALFLKEALVAREITGCVLMLSGMLLSQLQGFRGQGTASNTLESKNQVV</sequence>
<evidence type="ECO:0000256" key="2">
    <source>
        <dbReference type="ARBA" id="ARBA00007362"/>
    </source>
</evidence>
<proteinExistence type="inferred from homology"/>
<dbReference type="InterPro" id="IPR000620">
    <property type="entry name" value="EamA_dom"/>
</dbReference>
<evidence type="ECO:0000256" key="1">
    <source>
        <dbReference type="ARBA" id="ARBA00004651"/>
    </source>
</evidence>
<dbReference type="Proteomes" id="UP000253034">
    <property type="component" value="Unassembled WGS sequence"/>
</dbReference>
<evidence type="ECO:0000313" key="9">
    <source>
        <dbReference type="EMBL" id="RCX09874.1"/>
    </source>
</evidence>
<dbReference type="AlphaFoldDB" id="A0A369AQZ4"/>
<dbReference type="SUPFAM" id="SSF103481">
    <property type="entry name" value="Multidrug resistance efflux transporter EmrE"/>
    <property type="match status" value="2"/>
</dbReference>
<comment type="subcellular location">
    <subcellularLocation>
        <location evidence="1">Cell membrane</location>
        <topology evidence="1">Multi-pass membrane protein</topology>
    </subcellularLocation>
</comment>
<dbReference type="GO" id="GO:0005886">
    <property type="term" value="C:plasma membrane"/>
    <property type="evidence" value="ECO:0007669"/>
    <property type="project" value="UniProtKB-SubCell"/>
</dbReference>
<dbReference type="RefSeq" id="WP_114299698.1">
    <property type="nucleotide sequence ID" value="NZ_QPJT01000033.1"/>
</dbReference>
<keyword evidence="10" id="KW-1185">Reference proteome</keyword>
<evidence type="ECO:0000256" key="3">
    <source>
        <dbReference type="ARBA" id="ARBA00022475"/>
    </source>
</evidence>
<name>A0A369AQZ4_9FIRM</name>
<feature type="transmembrane region" description="Helical" evidence="7">
    <location>
        <begin position="158"/>
        <end position="177"/>
    </location>
</feature>
<evidence type="ECO:0000256" key="4">
    <source>
        <dbReference type="ARBA" id="ARBA00022692"/>
    </source>
</evidence>
<protein>
    <submittedName>
        <fullName evidence="9">Drug/metabolite transporter (DMT)-like permease</fullName>
    </submittedName>
</protein>
<evidence type="ECO:0000256" key="6">
    <source>
        <dbReference type="ARBA" id="ARBA00023136"/>
    </source>
</evidence>
<evidence type="ECO:0000256" key="5">
    <source>
        <dbReference type="ARBA" id="ARBA00022989"/>
    </source>
</evidence>
<evidence type="ECO:0000313" key="10">
    <source>
        <dbReference type="Proteomes" id="UP000253034"/>
    </source>
</evidence>